<gene>
    <name evidence="4" type="ORF">C8A05DRAFT_14690</name>
</gene>
<dbReference type="SMART" id="SM00173">
    <property type="entry name" value="RAS"/>
    <property type="match status" value="1"/>
</dbReference>
<dbReference type="FunFam" id="3.40.50.300:FF:001447">
    <property type="entry name" value="Ras-related protein Rab-1B"/>
    <property type="match status" value="1"/>
</dbReference>
<dbReference type="PRINTS" id="PR00449">
    <property type="entry name" value="RASTRNSFRMNG"/>
</dbReference>
<feature type="compositionally biased region" description="Low complexity" evidence="3">
    <location>
        <begin position="105"/>
        <end position="119"/>
    </location>
</feature>
<dbReference type="AlphaFoldDB" id="A0AAN6MN72"/>
<dbReference type="Proteomes" id="UP001303889">
    <property type="component" value="Unassembled WGS sequence"/>
</dbReference>
<protein>
    <submittedName>
        <fullName evidence="4">Ras-related protein rab</fullName>
    </submittedName>
</protein>
<sequence>VLFRYCDRGFDSYMTTTVGVDYKMKDLMVGGKAYRLNIFDTAGQERFHSLGTSHYRGAHAVLLAYDLSSRATFDALDRWFDEARAHAPEGAVLGLVGTKLDRAGPSHSPSLSLTSSSPPEGSREVSFSEGQAKADARGAAVFCEVSALTGENVTAPFRGLVAEVLRTPGLVEAIGRRPWPAAGRGADPHPYRTLAGELVGGGVRVVGEVAGVGVRVVKGKVAGAARCWC</sequence>
<dbReference type="InterPro" id="IPR050227">
    <property type="entry name" value="Rab"/>
</dbReference>
<evidence type="ECO:0000256" key="1">
    <source>
        <dbReference type="ARBA" id="ARBA00022741"/>
    </source>
</evidence>
<evidence type="ECO:0000313" key="5">
    <source>
        <dbReference type="Proteomes" id="UP001303889"/>
    </source>
</evidence>
<dbReference type="GO" id="GO:0003924">
    <property type="term" value="F:GTPase activity"/>
    <property type="evidence" value="ECO:0007669"/>
    <property type="project" value="InterPro"/>
</dbReference>
<evidence type="ECO:0000256" key="3">
    <source>
        <dbReference type="SAM" id="MobiDB-lite"/>
    </source>
</evidence>
<dbReference type="EMBL" id="MU855454">
    <property type="protein sequence ID" value="KAK3903343.1"/>
    <property type="molecule type" value="Genomic_DNA"/>
</dbReference>
<dbReference type="SMART" id="SM00175">
    <property type="entry name" value="RAB"/>
    <property type="match status" value="1"/>
</dbReference>
<proteinExistence type="predicted"/>
<reference evidence="4" key="2">
    <citation type="submission" date="2023-05" db="EMBL/GenBank/DDBJ databases">
        <authorList>
            <consortium name="Lawrence Berkeley National Laboratory"/>
            <person name="Steindorff A."/>
            <person name="Hensen N."/>
            <person name="Bonometti L."/>
            <person name="Westerberg I."/>
            <person name="Brannstrom I.O."/>
            <person name="Guillou S."/>
            <person name="Cros-Aarteil S."/>
            <person name="Calhoun S."/>
            <person name="Haridas S."/>
            <person name="Kuo A."/>
            <person name="Mondo S."/>
            <person name="Pangilinan J."/>
            <person name="Riley R."/>
            <person name="Labutti K."/>
            <person name="Andreopoulos B."/>
            <person name="Lipzen A."/>
            <person name="Chen C."/>
            <person name="Yanf M."/>
            <person name="Daum C."/>
            <person name="Ng V."/>
            <person name="Clum A."/>
            <person name="Ohm R."/>
            <person name="Martin F."/>
            <person name="Silar P."/>
            <person name="Natvig D."/>
            <person name="Lalanne C."/>
            <person name="Gautier V."/>
            <person name="Ament-Velasquez S.L."/>
            <person name="Kruys A."/>
            <person name="Hutchinson M.I."/>
            <person name="Powell A.J."/>
            <person name="Barry K."/>
            <person name="Miller A.N."/>
            <person name="Grigoriev I.V."/>
            <person name="Debuchy R."/>
            <person name="Gladieux P."/>
            <person name="Thoren M.H."/>
            <person name="Johannesson H."/>
        </authorList>
    </citation>
    <scope>NUCLEOTIDE SEQUENCE</scope>
    <source>
        <strain evidence="4">CBS 103.79</strain>
    </source>
</reference>
<dbReference type="InterPro" id="IPR005225">
    <property type="entry name" value="Small_GTP-bd"/>
</dbReference>
<comment type="caution">
    <text evidence="4">The sequence shown here is derived from an EMBL/GenBank/DDBJ whole genome shotgun (WGS) entry which is preliminary data.</text>
</comment>
<keyword evidence="1" id="KW-0547">Nucleotide-binding</keyword>
<dbReference type="InterPro" id="IPR027417">
    <property type="entry name" value="P-loop_NTPase"/>
</dbReference>
<keyword evidence="2" id="KW-0342">GTP-binding</keyword>
<evidence type="ECO:0000256" key="2">
    <source>
        <dbReference type="ARBA" id="ARBA00023134"/>
    </source>
</evidence>
<evidence type="ECO:0000313" key="4">
    <source>
        <dbReference type="EMBL" id="KAK3903343.1"/>
    </source>
</evidence>
<name>A0AAN6MN72_9PEZI</name>
<dbReference type="NCBIfam" id="TIGR00231">
    <property type="entry name" value="small_GTP"/>
    <property type="match status" value="1"/>
</dbReference>
<organism evidence="4 5">
    <name type="scientific">Staphylotrichum tortipilum</name>
    <dbReference type="NCBI Taxonomy" id="2831512"/>
    <lineage>
        <taxon>Eukaryota</taxon>
        <taxon>Fungi</taxon>
        <taxon>Dikarya</taxon>
        <taxon>Ascomycota</taxon>
        <taxon>Pezizomycotina</taxon>
        <taxon>Sordariomycetes</taxon>
        <taxon>Sordariomycetidae</taxon>
        <taxon>Sordariales</taxon>
        <taxon>Chaetomiaceae</taxon>
        <taxon>Staphylotrichum</taxon>
    </lineage>
</organism>
<feature type="non-terminal residue" evidence="4">
    <location>
        <position position="1"/>
    </location>
</feature>
<dbReference type="CDD" id="cd00154">
    <property type="entry name" value="Rab"/>
    <property type="match status" value="1"/>
</dbReference>
<accession>A0AAN6MN72</accession>
<feature type="region of interest" description="Disordered" evidence="3">
    <location>
        <begin position="103"/>
        <end position="129"/>
    </location>
</feature>
<dbReference type="SMART" id="SM00174">
    <property type="entry name" value="RHO"/>
    <property type="match status" value="1"/>
</dbReference>
<dbReference type="PANTHER" id="PTHR47977">
    <property type="entry name" value="RAS-RELATED PROTEIN RAB"/>
    <property type="match status" value="1"/>
</dbReference>
<dbReference type="Pfam" id="PF00071">
    <property type="entry name" value="Ras"/>
    <property type="match status" value="1"/>
</dbReference>
<dbReference type="PROSITE" id="PS51419">
    <property type="entry name" value="RAB"/>
    <property type="match status" value="1"/>
</dbReference>
<dbReference type="InterPro" id="IPR001806">
    <property type="entry name" value="Small_GTPase"/>
</dbReference>
<dbReference type="Gene3D" id="3.40.50.300">
    <property type="entry name" value="P-loop containing nucleotide triphosphate hydrolases"/>
    <property type="match status" value="1"/>
</dbReference>
<dbReference type="GO" id="GO:0005525">
    <property type="term" value="F:GTP binding"/>
    <property type="evidence" value="ECO:0007669"/>
    <property type="project" value="UniProtKB-KW"/>
</dbReference>
<keyword evidence="5" id="KW-1185">Reference proteome</keyword>
<dbReference type="SUPFAM" id="SSF52540">
    <property type="entry name" value="P-loop containing nucleoside triphosphate hydrolases"/>
    <property type="match status" value="1"/>
</dbReference>
<reference evidence="4" key="1">
    <citation type="journal article" date="2023" name="Mol. Phylogenet. Evol.">
        <title>Genome-scale phylogeny and comparative genomics of the fungal order Sordariales.</title>
        <authorList>
            <person name="Hensen N."/>
            <person name="Bonometti L."/>
            <person name="Westerberg I."/>
            <person name="Brannstrom I.O."/>
            <person name="Guillou S."/>
            <person name="Cros-Aarteil S."/>
            <person name="Calhoun S."/>
            <person name="Haridas S."/>
            <person name="Kuo A."/>
            <person name="Mondo S."/>
            <person name="Pangilinan J."/>
            <person name="Riley R."/>
            <person name="LaButti K."/>
            <person name="Andreopoulos B."/>
            <person name="Lipzen A."/>
            <person name="Chen C."/>
            <person name="Yan M."/>
            <person name="Daum C."/>
            <person name="Ng V."/>
            <person name="Clum A."/>
            <person name="Steindorff A."/>
            <person name="Ohm R.A."/>
            <person name="Martin F."/>
            <person name="Silar P."/>
            <person name="Natvig D.O."/>
            <person name="Lalanne C."/>
            <person name="Gautier V."/>
            <person name="Ament-Velasquez S.L."/>
            <person name="Kruys A."/>
            <person name="Hutchinson M.I."/>
            <person name="Powell A.J."/>
            <person name="Barry K."/>
            <person name="Miller A.N."/>
            <person name="Grigoriev I.V."/>
            <person name="Debuchy R."/>
            <person name="Gladieux P."/>
            <person name="Hiltunen Thoren M."/>
            <person name="Johannesson H."/>
        </authorList>
    </citation>
    <scope>NUCLEOTIDE SEQUENCE</scope>
    <source>
        <strain evidence="4">CBS 103.79</strain>
    </source>
</reference>
<dbReference type="PROSITE" id="PS51421">
    <property type="entry name" value="RAS"/>
    <property type="match status" value="1"/>
</dbReference>